<name>A0A8X7NG72_9BASI</name>
<dbReference type="InterPro" id="IPR005024">
    <property type="entry name" value="Snf7_fam"/>
</dbReference>
<dbReference type="GO" id="GO:0032511">
    <property type="term" value="P:late endosome to vacuole transport via multivesicular body sorting pathway"/>
    <property type="evidence" value="ECO:0007669"/>
    <property type="project" value="TreeGrafter"/>
</dbReference>
<reference evidence="2" key="1">
    <citation type="submission" date="2016-04" db="EMBL/GenBank/DDBJ databases">
        <authorList>
            <person name="Nguyen H.D."/>
            <person name="Samba Siva P."/>
            <person name="Cullis J."/>
            <person name="Levesque C.A."/>
            <person name="Hambleton S."/>
        </authorList>
    </citation>
    <scope>NUCLEOTIDE SEQUENCE</scope>
    <source>
        <strain evidence="2">DAOMC 236422</strain>
    </source>
</reference>
<feature type="compositionally biased region" description="Basic and acidic residues" evidence="1">
    <location>
        <begin position="495"/>
        <end position="514"/>
    </location>
</feature>
<comment type="caution">
    <text evidence="2">The sequence shown here is derived from an EMBL/GenBank/DDBJ whole genome shotgun (WGS) entry which is preliminary data.</text>
</comment>
<sequence>MTEDSNSPRALTLTAFLACHPAAQPPRAVLPALYADLDSQRLSNPHAFTSSLDKWHSLLADSSLLAVHFDTGSNSGDRLVLHAEDHVQSQWSIRGLGRPLGLGTVISELAVQRQLVRLNDFLTSSQSMQSPTTAHIASSSATAAQTLGRIAARILTAPLWWSLSQIGIGGPSAGDEDLDGTGVRGEGSAFWKKNVRGDWVLWRNVERIASAVLEAHYASAATPLDHLYSPELLRTNLLPKAQQLLTANVPSSSSAGITLSELDVRIVLKHLSRDRRLALVDSSSQVIKFAPSQLAPGSIEKISETDRGVVQVRDAHTRLERQVSEVEARIADRDTRIRSALRAQPKQLAQAKSYLTSKKALEELLKRRLGALETMSSVLLKLEQASGDIEIMQAYSTSTSTLKALLSHPSLNLDKVEDTMAALSDALADQAEVDGVIRAGGEGIGGGMEGVDEDELERELAALEMESKEEKERERASRGQELAGVSVPSSEVVQAEERAEGQEEGKGKEGEIRISEAVLE</sequence>
<dbReference type="GO" id="GO:0000815">
    <property type="term" value="C:ESCRT III complex"/>
    <property type="evidence" value="ECO:0007669"/>
    <property type="project" value="TreeGrafter"/>
</dbReference>
<dbReference type="GO" id="GO:0005771">
    <property type="term" value="C:multivesicular body"/>
    <property type="evidence" value="ECO:0007669"/>
    <property type="project" value="TreeGrafter"/>
</dbReference>
<keyword evidence="3" id="KW-1185">Reference proteome</keyword>
<reference evidence="2" key="2">
    <citation type="journal article" date="2019" name="IMA Fungus">
        <title>Genome sequencing and comparison of five Tilletia species to identify candidate genes for the detection of regulated species infecting wheat.</title>
        <authorList>
            <person name="Nguyen H.D.T."/>
            <person name="Sultana T."/>
            <person name="Kesanakurti P."/>
            <person name="Hambleton S."/>
        </authorList>
    </citation>
    <scope>NUCLEOTIDE SEQUENCE</scope>
    <source>
        <strain evidence="2">DAOMC 236422</strain>
    </source>
</reference>
<feature type="region of interest" description="Disordered" evidence="1">
    <location>
        <begin position="462"/>
        <end position="520"/>
    </location>
</feature>
<gene>
    <name evidence="2" type="ORF">A4X09_0g957</name>
</gene>
<evidence type="ECO:0000313" key="3">
    <source>
        <dbReference type="Proteomes" id="UP000078113"/>
    </source>
</evidence>
<protein>
    <recommendedName>
        <fullName evidence="4">Charged multivesicular body protein 7</fullName>
    </recommendedName>
</protein>
<evidence type="ECO:0000256" key="1">
    <source>
        <dbReference type="SAM" id="MobiDB-lite"/>
    </source>
</evidence>
<dbReference type="AlphaFoldDB" id="A0A8X7NG72"/>
<accession>A0A8X7NG72</accession>
<dbReference type="PANTHER" id="PTHR22761">
    <property type="entry name" value="CHARGED MULTIVESICULAR BODY PROTEIN"/>
    <property type="match status" value="1"/>
</dbReference>
<dbReference type="EMBL" id="LWDG02000020">
    <property type="protein sequence ID" value="KAE8271386.1"/>
    <property type="molecule type" value="Genomic_DNA"/>
</dbReference>
<organism evidence="2 3">
    <name type="scientific">Tilletia walkeri</name>
    <dbReference type="NCBI Taxonomy" id="117179"/>
    <lineage>
        <taxon>Eukaryota</taxon>
        <taxon>Fungi</taxon>
        <taxon>Dikarya</taxon>
        <taxon>Basidiomycota</taxon>
        <taxon>Ustilaginomycotina</taxon>
        <taxon>Exobasidiomycetes</taxon>
        <taxon>Tilletiales</taxon>
        <taxon>Tilletiaceae</taxon>
        <taxon>Tilletia</taxon>
    </lineage>
</organism>
<proteinExistence type="predicted"/>
<dbReference type="Pfam" id="PF03357">
    <property type="entry name" value="Snf7"/>
    <property type="match status" value="1"/>
</dbReference>
<dbReference type="GO" id="GO:0006900">
    <property type="term" value="P:vesicle budding from membrane"/>
    <property type="evidence" value="ECO:0007669"/>
    <property type="project" value="TreeGrafter"/>
</dbReference>
<dbReference type="GO" id="GO:0009898">
    <property type="term" value="C:cytoplasmic side of plasma membrane"/>
    <property type="evidence" value="ECO:0007669"/>
    <property type="project" value="TreeGrafter"/>
</dbReference>
<evidence type="ECO:0000313" key="2">
    <source>
        <dbReference type="EMBL" id="KAE8271386.1"/>
    </source>
</evidence>
<feature type="compositionally biased region" description="Basic and acidic residues" evidence="1">
    <location>
        <begin position="462"/>
        <end position="478"/>
    </location>
</feature>
<evidence type="ECO:0008006" key="4">
    <source>
        <dbReference type="Google" id="ProtNLM"/>
    </source>
</evidence>
<dbReference type="Proteomes" id="UP000078113">
    <property type="component" value="Unassembled WGS sequence"/>
</dbReference>
<dbReference type="PANTHER" id="PTHR22761:SF96">
    <property type="entry name" value="BCDNA.GH08385"/>
    <property type="match status" value="1"/>
</dbReference>